<keyword evidence="1" id="KW-1133">Transmembrane helix</keyword>
<dbReference type="SUPFAM" id="SSF141868">
    <property type="entry name" value="EAL domain-like"/>
    <property type="match status" value="1"/>
</dbReference>
<dbReference type="SUPFAM" id="SSF55073">
    <property type="entry name" value="Nucleotide cyclase"/>
    <property type="match status" value="1"/>
</dbReference>
<name>A0A2S6IF98_9ACTN</name>
<keyword evidence="1" id="KW-0812">Transmembrane</keyword>
<dbReference type="PROSITE" id="PS50883">
    <property type="entry name" value="EAL"/>
    <property type="match status" value="1"/>
</dbReference>
<dbReference type="CDD" id="cd01948">
    <property type="entry name" value="EAL"/>
    <property type="match status" value="1"/>
</dbReference>
<dbReference type="SMART" id="SM00267">
    <property type="entry name" value="GGDEF"/>
    <property type="match status" value="1"/>
</dbReference>
<dbReference type="Pfam" id="PF00990">
    <property type="entry name" value="GGDEF"/>
    <property type="match status" value="1"/>
</dbReference>
<dbReference type="InterPro" id="IPR052155">
    <property type="entry name" value="Biofilm_reg_signaling"/>
</dbReference>
<feature type="transmembrane region" description="Helical" evidence="1">
    <location>
        <begin position="185"/>
        <end position="203"/>
    </location>
</feature>
<feature type="transmembrane region" description="Helical" evidence="1">
    <location>
        <begin position="31"/>
        <end position="48"/>
    </location>
</feature>
<dbReference type="Gene3D" id="3.30.70.270">
    <property type="match status" value="1"/>
</dbReference>
<dbReference type="OrthoDB" id="5179179at2"/>
<dbReference type="Proteomes" id="UP000239485">
    <property type="component" value="Unassembled WGS sequence"/>
</dbReference>
<evidence type="ECO:0000256" key="1">
    <source>
        <dbReference type="SAM" id="Phobius"/>
    </source>
</evidence>
<evidence type="ECO:0000313" key="4">
    <source>
        <dbReference type="EMBL" id="PPK92881.1"/>
    </source>
</evidence>
<dbReference type="PANTHER" id="PTHR44757">
    <property type="entry name" value="DIGUANYLATE CYCLASE DGCP"/>
    <property type="match status" value="1"/>
</dbReference>
<dbReference type="InterPro" id="IPR001633">
    <property type="entry name" value="EAL_dom"/>
</dbReference>
<comment type="caution">
    <text evidence="4">The sequence shown here is derived from an EMBL/GenBank/DDBJ whole genome shotgun (WGS) entry which is preliminary data.</text>
</comment>
<reference evidence="4 5" key="1">
    <citation type="submission" date="2018-02" db="EMBL/GenBank/DDBJ databases">
        <title>Genomic Encyclopedia of Archaeal and Bacterial Type Strains, Phase II (KMG-II): from individual species to whole genera.</title>
        <authorList>
            <person name="Goeker M."/>
        </authorList>
    </citation>
    <scope>NUCLEOTIDE SEQUENCE [LARGE SCALE GENOMIC DNA]</scope>
    <source>
        <strain evidence="4 5">DSM 22857</strain>
    </source>
</reference>
<feature type="transmembrane region" description="Helical" evidence="1">
    <location>
        <begin position="282"/>
        <end position="300"/>
    </location>
</feature>
<evidence type="ECO:0000259" key="2">
    <source>
        <dbReference type="PROSITE" id="PS50883"/>
    </source>
</evidence>
<dbReference type="Pfam" id="PF00563">
    <property type="entry name" value="EAL"/>
    <property type="match status" value="1"/>
</dbReference>
<dbReference type="PROSITE" id="PS50887">
    <property type="entry name" value="GGDEF"/>
    <property type="match status" value="1"/>
</dbReference>
<evidence type="ECO:0000313" key="5">
    <source>
        <dbReference type="Proteomes" id="UP000239485"/>
    </source>
</evidence>
<proteinExistence type="predicted"/>
<dbReference type="NCBIfam" id="TIGR00254">
    <property type="entry name" value="GGDEF"/>
    <property type="match status" value="1"/>
</dbReference>
<sequence length="751" mass="78080">MTVRLGVQLAVVAALVLTALAVPALRTPLLLATNWLSVALVVAGMRRHRPGHRGVWVLVVALVALVAAGNTAVALAGAGPAALAATSGAQLTAVAALPLLLRTGPATTAASTAGAGRARWLSGRVLDLSVLTVVVVLAASELLLRGLELRAERDLPWVLVVAPSLDVAMAGALLWAVFSRTRLGPAMVLAMTAGFGCLAYDLLVTLDGRRVALPGEPLQALGIANMLLFGLAATHPSMAALGGTRTPAHLRRSSVQLLLLLPCVLAPTALLSARAAGAHLHLPGPVLTAATFLVIVAVLLRAFTALRGSEDGAEREPLTSLLNRRGLARAYAEATSTTSTCSPVLVMVDLDDFKRVNDRHGHGAGDALLQTVAQRLRAAVPAPGAVARPGGDEFLVLQDAAGVPAAEIGRALLAALRAPVDVAGSTVHVTASIGVVEVRRGDDLERVLADADIAMYAAKASGKSAVAVFSPALREAALTSFTLAEDLRDLLDGGDPARVGELFVLHQPLVDLGTGLVVGAEALVRWRHPERGLIRPDEFLGVAERQGTGARVDDLVLHRALAQLRAWDAEGPAGITVSVNLGLSSICDPTLARRVLAALAEHRLAPERLHLEITEHDALPDDDAVRARLQELVDAGVVLSLDDFGVGYTSLSYLRRFPISILKIDRSLVAHDDEASRSLRAGIAALAATLDLHVVAEGVEHPHQAQALRELGITFGQGYHFAPPLAAEAFAQHCAARAGATPAPPPAALSR</sequence>
<feature type="transmembrane region" description="Helical" evidence="1">
    <location>
        <begin position="223"/>
        <end position="243"/>
    </location>
</feature>
<dbReference type="AlphaFoldDB" id="A0A2S6IF98"/>
<dbReference type="RefSeq" id="WP_104434244.1">
    <property type="nucleotide sequence ID" value="NZ_PTJD01000012.1"/>
</dbReference>
<feature type="transmembrane region" description="Helical" evidence="1">
    <location>
        <begin position="55"/>
        <end position="75"/>
    </location>
</feature>
<dbReference type="PANTHER" id="PTHR44757:SF2">
    <property type="entry name" value="BIOFILM ARCHITECTURE MAINTENANCE PROTEIN MBAA"/>
    <property type="match status" value="1"/>
</dbReference>
<dbReference type="InterPro" id="IPR035919">
    <property type="entry name" value="EAL_sf"/>
</dbReference>
<accession>A0A2S6IF98</accession>
<protein>
    <submittedName>
        <fullName evidence="4">Diguanylate cyclase (GGDEF)-like protein</fullName>
    </submittedName>
</protein>
<dbReference type="Gene3D" id="3.20.20.450">
    <property type="entry name" value="EAL domain"/>
    <property type="match status" value="1"/>
</dbReference>
<feature type="transmembrane region" description="Helical" evidence="1">
    <location>
        <begin position="81"/>
        <end position="101"/>
    </location>
</feature>
<feature type="transmembrane region" description="Helical" evidence="1">
    <location>
        <begin position="125"/>
        <end position="144"/>
    </location>
</feature>
<keyword evidence="1" id="KW-0472">Membrane</keyword>
<dbReference type="InterPro" id="IPR043128">
    <property type="entry name" value="Rev_trsase/Diguanyl_cyclase"/>
</dbReference>
<dbReference type="EMBL" id="PTJD01000012">
    <property type="protein sequence ID" value="PPK92881.1"/>
    <property type="molecule type" value="Genomic_DNA"/>
</dbReference>
<feature type="domain" description="EAL" evidence="2">
    <location>
        <begin position="480"/>
        <end position="738"/>
    </location>
</feature>
<dbReference type="CDD" id="cd01949">
    <property type="entry name" value="GGDEF"/>
    <property type="match status" value="1"/>
</dbReference>
<evidence type="ECO:0000259" key="3">
    <source>
        <dbReference type="PROSITE" id="PS50887"/>
    </source>
</evidence>
<feature type="domain" description="GGDEF" evidence="3">
    <location>
        <begin position="341"/>
        <end position="471"/>
    </location>
</feature>
<dbReference type="InterPro" id="IPR000160">
    <property type="entry name" value="GGDEF_dom"/>
</dbReference>
<dbReference type="SMART" id="SM00052">
    <property type="entry name" value="EAL"/>
    <property type="match status" value="1"/>
</dbReference>
<keyword evidence="5" id="KW-1185">Reference proteome</keyword>
<organism evidence="4 5">
    <name type="scientific">Kineococcus xinjiangensis</name>
    <dbReference type="NCBI Taxonomy" id="512762"/>
    <lineage>
        <taxon>Bacteria</taxon>
        <taxon>Bacillati</taxon>
        <taxon>Actinomycetota</taxon>
        <taxon>Actinomycetes</taxon>
        <taxon>Kineosporiales</taxon>
        <taxon>Kineosporiaceae</taxon>
        <taxon>Kineococcus</taxon>
    </lineage>
</organism>
<gene>
    <name evidence="4" type="ORF">CLV92_11254</name>
</gene>
<feature type="transmembrane region" description="Helical" evidence="1">
    <location>
        <begin position="156"/>
        <end position="178"/>
    </location>
</feature>
<dbReference type="InterPro" id="IPR029787">
    <property type="entry name" value="Nucleotide_cyclase"/>
</dbReference>